<dbReference type="Gene3D" id="3.10.580.10">
    <property type="entry name" value="CBS-domain"/>
    <property type="match status" value="1"/>
</dbReference>
<feature type="domain" description="CBS" evidence="3">
    <location>
        <begin position="13"/>
        <end position="68"/>
    </location>
</feature>
<evidence type="ECO:0000313" key="5">
    <source>
        <dbReference type="Proteomes" id="UP001596296"/>
    </source>
</evidence>
<keyword evidence="5" id="KW-1185">Reference proteome</keyword>
<organism evidence="4 5">
    <name type="scientific">Halopenitus salinus</name>
    <dbReference type="NCBI Taxonomy" id="1198295"/>
    <lineage>
        <taxon>Archaea</taxon>
        <taxon>Methanobacteriati</taxon>
        <taxon>Methanobacteriota</taxon>
        <taxon>Stenosarchaea group</taxon>
        <taxon>Halobacteria</taxon>
        <taxon>Halobacteriales</taxon>
        <taxon>Haloferacaceae</taxon>
        <taxon>Halopenitus</taxon>
    </lineage>
</organism>
<keyword evidence="1 2" id="KW-0129">CBS domain</keyword>
<dbReference type="RefSeq" id="WP_379740375.1">
    <property type="nucleotide sequence ID" value="NZ_JBHSVN010000001.1"/>
</dbReference>
<dbReference type="SUPFAM" id="SSF54631">
    <property type="entry name" value="CBS-domain pair"/>
    <property type="match status" value="1"/>
</dbReference>
<dbReference type="PANTHER" id="PTHR43080:SF2">
    <property type="entry name" value="CBS DOMAIN-CONTAINING PROTEIN"/>
    <property type="match status" value="1"/>
</dbReference>
<dbReference type="PROSITE" id="PS51371">
    <property type="entry name" value="CBS"/>
    <property type="match status" value="2"/>
</dbReference>
<reference evidence="4 5" key="1">
    <citation type="journal article" date="2019" name="Int. J. Syst. Evol. Microbiol.">
        <title>The Global Catalogue of Microorganisms (GCM) 10K type strain sequencing project: providing services to taxonomists for standard genome sequencing and annotation.</title>
        <authorList>
            <consortium name="The Broad Institute Genomics Platform"/>
            <consortium name="The Broad Institute Genome Sequencing Center for Infectious Disease"/>
            <person name="Wu L."/>
            <person name="Ma J."/>
        </authorList>
    </citation>
    <scope>NUCLEOTIDE SEQUENCE [LARGE SCALE GENOMIC DNA]</scope>
    <source>
        <strain evidence="4 5">SKJ47</strain>
    </source>
</reference>
<dbReference type="AlphaFoldDB" id="A0ABD5UU87"/>
<dbReference type="InterPro" id="IPR051257">
    <property type="entry name" value="Diverse_CBS-Domain"/>
</dbReference>
<dbReference type="EMBL" id="JBHSXL010000003">
    <property type="protein sequence ID" value="MFC6891681.1"/>
    <property type="molecule type" value="Genomic_DNA"/>
</dbReference>
<feature type="domain" description="CBS" evidence="3">
    <location>
        <begin position="75"/>
        <end position="126"/>
    </location>
</feature>
<sequence>MATTDPILVADVMSTPLETIPEHATLREAATRMRDSDINALFVPGVSAGIVTTTDVVEAVADGSDPDEVTVGEAMTAPVERITTAEELTQAAAMMTNFGIKHLPVVDGDGDYVGMVSTTDLATQFD</sequence>
<accession>A0ABD5UU87</accession>
<protein>
    <submittedName>
        <fullName evidence="4">CBS domain-containing protein</fullName>
    </submittedName>
</protein>
<dbReference type="SMART" id="SM00116">
    <property type="entry name" value="CBS"/>
    <property type="match status" value="2"/>
</dbReference>
<evidence type="ECO:0000256" key="1">
    <source>
        <dbReference type="ARBA" id="ARBA00023122"/>
    </source>
</evidence>
<gene>
    <name evidence="4" type="ORF">ACFQE9_03480</name>
</gene>
<dbReference type="Proteomes" id="UP001596296">
    <property type="component" value="Unassembled WGS sequence"/>
</dbReference>
<dbReference type="InterPro" id="IPR046342">
    <property type="entry name" value="CBS_dom_sf"/>
</dbReference>
<dbReference type="Pfam" id="PF00571">
    <property type="entry name" value="CBS"/>
    <property type="match status" value="2"/>
</dbReference>
<dbReference type="InterPro" id="IPR000644">
    <property type="entry name" value="CBS_dom"/>
</dbReference>
<comment type="caution">
    <text evidence="4">The sequence shown here is derived from an EMBL/GenBank/DDBJ whole genome shotgun (WGS) entry which is preliminary data.</text>
</comment>
<dbReference type="PANTHER" id="PTHR43080">
    <property type="entry name" value="CBS DOMAIN-CONTAINING PROTEIN CBSX3, MITOCHONDRIAL"/>
    <property type="match status" value="1"/>
</dbReference>
<evidence type="ECO:0000256" key="2">
    <source>
        <dbReference type="PROSITE-ProRule" id="PRU00703"/>
    </source>
</evidence>
<evidence type="ECO:0000259" key="3">
    <source>
        <dbReference type="PROSITE" id="PS51371"/>
    </source>
</evidence>
<name>A0ABD5UU87_9EURY</name>
<proteinExistence type="predicted"/>
<evidence type="ECO:0000313" key="4">
    <source>
        <dbReference type="EMBL" id="MFC6891681.1"/>
    </source>
</evidence>